<dbReference type="RefSeq" id="WP_261919450.1">
    <property type="nucleotide sequence ID" value="NZ_CP022011.1"/>
</dbReference>
<gene>
    <name evidence="1" type="ORF">CEP48_03115</name>
</gene>
<dbReference type="InterPro" id="IPR014875">
    <property type="entry name" value="Mor_transcription_activator"/>
</dbReference>
<dbReference type="InterPro" id="IPR052411">
    <property type="entry name" value="c-mor_Regulatory_Protein"/>
</dbReference>
<organism evidence="1 2">
    <name type="scientific">Mergibacter septicus</name>
    <dbReference type="NCBI Taxonomy" id="221402"/>
    <lineage>
        <taxon>Bacteria</taxon>
        <taxon>Pseudomonadati</taxon>
        <taxon>Pseudomonadota</taxon>
        <taxon>Gammaproteobacteria</taxon>
        <taxon>Pasteurellales</taxon>
        <taxon>Pasteurellaceae</taxon>
        <taxon>Mergibacter</taxon>
    </lineage>
</organism>
<name>A0A8D4IZS7_9PAST</name>
<proteinExistence type="predicted"/>
<dbReference type="EMBL" id="CP022011">
    <property type="protein sequence ID" value="QDJ14468.1"/>
    <property type="molecule type" value="Genomic_DNA"/>
</dbReference>
<dbReference type="Proteomes" id="UP000955338">
    <property type="component" value="Chromosome"/>
</dbReference>
<accession>A0A8D4IZS7</accession>
<reference evidence="1" key="1">
    <citation type="submission" date="2017-06" db="EMBL/GenBank/DDBJ databases">
        <title>Genome sequencing of pathogenic and non-pathogenic strains within Bisgaard taxon 40.</title>
        <authorList>
            <person name="Ladner J.T."/>
            <person name="Lovett S.P."/>
            <person name="Koroleva G."/>
            <person name="Lorch J.M."/>
        </authorList>
    </citation>
    <scope>NUCLEOTIDE SEQUENCE</scope>
    <source>
        <strain evidence="1">27576-1-I1</strain>
    </source>
</reference>
<dbReference type="Pfam" id="PF08765">
    <property type="entry name" value="Mor"/>
    <property type="match status" value="1"/>
</dbReference>
<keyword evidence="2" id="KW-1185">Reference proteome</keyword>
<sequence>MNKDDVESFEETVPEILLDLAKDIELTLVKKTDIKTESAREIGIEIAQAISKNWGGSVVYIPRNLIFRLNERDRKIFNEFNGKNHRELAKKYGVSMQWVYTIIKRINKQEIAKRQFNMFE</sequence>
<dbReference type="Gene3D" id="1.10.10.60">
    <property type="entry name" value="Homeodomain-like"/>
    <property type="match status" value="1"/>
</dbReference>
<dbReference type="PANTHER" id="PTHR37812:SF1">
    <property type="entry name" value="MU-LIKE PROPHAGE FLUMU PROTEIN C"/>
    <property type="match status" value="1"/>
</dbReference>
<dbReference type="AlphaFoldDB" id="A0A8D4IZS7"/>
<dbReference type="PANTHER" id="PTHR37812">
    <property type="entry name" value="MU-LIKE PROPHAGE FLUMU PROTEIN C"/>
    <property type="match status" value="1"/>
</dbReference>
<protein>
    <submittedName>
        <fullName evidence="1">Transcriptional regulator</fullName>
    </submittedName>
</protein>
<dbReference type="InterPro" id="IPR009057">
    <property type="entry name" value="Homeodomain-like_sf"/>
</dbReference>
<dbReference type="SUPFAM" id="SSF46689">
    <property type="entry name" value="Homeodomain-like"/>
    <property type="match status" value="1"/>
</dbReference>
<evidence type="ECO:0000313" key="2">
    <source>
        <dbReference type="Proteomes" id="UP000955338"/>
    </source>
</evidence>
<evidence type="ECO:0000313" key="1">
    <source>
        <dbReference type="EMBL" id="QDJ14468.1"/>
    </source>
</evidence>